<sequence>MNTWRFPEGDIMKAHQLPVLIATLTSVAVLAACGGGTKAGSEGGSGGSKTLTLASVDQGSVEDVVKAFEKANPGVKVRYTTSGADQYQQQIRTQLSSGTAPDVMSVWPGNGNPAATHVLAEPGYLRDLSDQPWAAKMPDAIKSVAQYDGKTYNAIFGQNGIGAVYNEQAMTKAGLTPPETWTDLLAFCRAAKAKGTPAFALGNQDNWVTQLVPYALVATTVYGDDRDFDQKMQAGQATFAKSPWTTALDKYLTMEKTGCFQKNPLGTNYEASQQLAATGRTLGIVQGNWVIALLKGKNPKGTFTLKALPATDTPSETLVPAAAGAGYGVNAKAKNEELALKFVNFVMSPEGMNLFVGKQGGLPSLPDTGFKADPSLAELSTFIGSDRTVPFMDQLWPDAKVQQTMLSGLQEIFSGQSTPKRLLDEMDADYRAGS</sequence>
<dbReference type="Gene3D" id="3.40.190.10">
    <property type="entry name" value="Periplasmic binding protein-like II"/>
    <property type="match status" value="2"/>
</dbReference>
<reference evidence="1" key="1">
    <citation type="submission" date="2022-10" db="EMBL/GenBank/DDBJ databases">
        <title>The complete genomes of actinobacterial strains from the NBC collection.</title>
        <authorList>
            <person name="Joergensen T.S."/>
            <person name="Alvarez Arevalo M."/>
            <person name="Sterndorff E.B."/>
            <person name="Faurdal D."/>
            <person name="Vuksanovic O."/>
            <person name="Mourched A.-S."/>
            <person name="Charusanti P."/>
            <person name="Shaw S."/>
            <person name="Blin K."/>
            <person name="Weber T."/>
        </authorList>
    </citation>
    <scope>NUCLEOTIDE SEQUENCE</scope>
    <source>
        <strain evidence="1">NBC_00093</strain>
    </source>
</reference>
<dbReference type="AlphaFoldDB" id="A0AAU2AD24"/>
<name>A0AAU2AD24_9ACTN</name>
<dbReference type="EMBL" id="CP108222">
    <property type="protein sequence ID" value="WTT22619.1"/>
    <property type="molecule type" value="Genomic_DNA"/>
</dbReference>
<dbReference type="PROSITE" id="PS51257">
    <property type="entry name" value="PROKAR_LIPOPROTEIN"/>
    <property type="match status" value="1"/>
</dbReference>
<dbReference type="SUPFAM" id="SSF53850">
    <property type="entry name" value="Periplasmic binding protein-like II"/>
    <property type="match status" value="1"/>
</dbReference>
<evidence type="ECO:0000313" key="1">
    <source>
        <dbReference type="EMBL" id="WTT22619.1"/>
    </source>
</evidence>
<dbReference type="InterPro" id="IPR006059">
    <property type="entry name" value="SBP"/>
</dbReference>
<proteinExistence type="predicted"/>
<organism evidence="1">
    <name type="scientific">Streptomyces sp. NBC_00093</name>
    <dbReference type="NCBI Taxonomy" id="2975649"/>
    <lineage>
        <taxon>Bacteria</taxon>
        <taxon>Bacillati</taxon>
        <taxon>Actinomycetota</taxon>
        <taxon>Actinomycetes</taxon>
        <taxon>Kitasatosporales</taxon>
        <taxon>Streptomycetaceae</taxon>
        <taxon>Streptomyces</taxon>
    </lineage>
</organism>
<dbReference type="Pfam" id="PF13416">
    <property type="entry name" value="SBP_bac_8"/>
    <property type="match status" value="1"/>
</dbReference>
<gene>
    <name evidence="1" type="ORF">OHA22_47335</name>
</gene>
<dbReference type="InterPro" id="IPR050490">
    <property type="entry name" value="Bact_solute-bd_prot1"/>
</dbReference>
<dbReference type="PANTHER" id="PTHR43649">
    <property type="entry name" value="ARABINOSE-BINDING PROTEIN-RELATED"/>
    <property type="match status" value="1"/>
</dbReference>
<protein>
    <submittedName>
        <fullName evidence="1">Extracellular solute-binding protein</fullName>
    </submittedName>
</protein>
<accession>A0AAU2AD24</accession>